<evidence type="ECO:0000256" key="1">
    <source>
        <dbReference type="ARBA" id="ARBA00004613"/>
    </source>
</evidence>
<dbReference type="FunCoup" id="A0A1S3FSW2">
    <property type="interactions" value="784"/>
</dbReference>
<dbReference type="PIRSF" id="PIRSF001935">
    <property type="entry name" value="IL6_MGF_GCSF"/>
    <property type="match status" value="1"/>
</dbReference>
<evidence type="ECO:0000313" key="14">
    <source>
        <dbReference type="RefSeq" id="XP_012879455.1"/>
    </source>
</evidence>
<dbReference type="SMART" id="SM00126">
    <property type="entry name" value="IL6"/>
    <property type="match status" value="1"/>
</dbReference>
<dbReference type="GO" id="GO:0008083">
    <property type="term" value="F:growth factor activity"/>
    <property type="evidence" value="ECO:0007669"/>
    <property type="project" value="UniProtKB-KW"/>
</dbReference>
<evidence type="ECO:0000256" key="6">
    <source>
        <dbReference type="ARBA" id="ARBA00022525"/>
    </source>
</evidence>
<dbReference type="PANTHER" id="PTHR48494:SF1">
    <property type="entry name" value="INTERLEUKIN-6"/>
    <property type="match status" value="1"/>
</dbReference>
<evidence type="ECO:0000256" key="8">
    <source>
        <dbReference type="ARBA" id="ARBA00023157"/>
    </source>
</evidence>
<dbReference type="RefSeq" id="XP_012879455.1">
    <property type="nucleotide sequence ID" value="XM_013024001.1"/>
</dbReference>
<feature type="disulfide bond" evidence="11">
    <location>
        <begin position="71"/>
        <end position="77"/>
    </location>
</feature>
<dbReference type="GO" id="GO:0051240">
    <property type="term" value="P:positive regulation of multicellular organismal process"/>
    <property type="evidence" value="ECO:0007669"/>
    <property type="project" value="UniProtKB-ARBA"/>
</dbReference>
<dbReference type="GO" id="GO:0006953">
    <property type="term" value="P:acute-phase response"/>
    <property type="evidence" value="ECO:0007669"/>
    <property type="project" value="UniProtKB-KW"/>
</dbReference>
<organism evidence="13 14">
    <name type="scientific">Dipodomys ordii</name>
    <name type="common">Ord's kangaroo rat</name>
    <dbReference type="NCBI Taxonomy" id="10020"/>
    <lineage>
        <taxon>Eukaryota</taxon>
        <taxon>Metazoa</taxon>
        <taxon>Chordata</taxon>
        <taxon>Craniata</taxon>
        <taxon>Vertebrata</taxon>
        <taxon>Euteleostomi</taxon>
        <taxon>Mammalia</taxon>
        <taxon>Eutheria</taxon>
        <taxon>Euarchontoglires</taxon>
        <taxon>Glires</taxon>
        <taxon>Rodentia</taxon>
        <taxon>Castorimorpha</taxon>
        <taxon>Heteromyidae</taxon>
        <taxon>Dipodomyinae</taxon>
        <taxon>Dipodomys</taxon>
    </lineage>
</organism>
<evidence type="ECO:0000256" key="10">
    <source>
        <dbReference type="ARBA" id="ARBA00023468"/>
    </source>
</evidence>
<dbReference type="AlphaFoldDB" id="A0A1S3FSW2"/>
<dbReference type="PRINTS" id="PR00433">
    <property type="entry name" value="IL6GCSFMGF"/>
</dbReference>
<evidence type="ECO:0000256" key="7">
    <source>
        <dbReference type="ARBA" id="ARBA00023030"/>
    </source>
</evidence>
<dbReference type="InterPro" id="IPR009079">
    <property type="entry name" value="4_helix_cytokine-like_core"/>
</dbReference>
<dbReference type="GO" id="GO:0030154">
    <property type="term" value="P:cell differentiation"/>
    <property type="evidence" value="ECO:0007669"/>
    <property type="project" value="InterPro"/>
</dbReference>
<name>A0A1S3FSW2_DIPOR</name>
<evidence type="ECO:0000256" key="3">
    <source>
        <dbReference type="ARBA" id="ARBA00019464"/>
    </source>
</evidence>
<dbReference type="SUPFAM" id="SSF47266">
    <property type="entry name" value="4-helical cytokines"/>
    <property type="match status" value="1"/>
</dbReference>
<evidence type="ECO:0000256" key="4">
    <source>
        <dbReference type="ARBA" id="ARBA00022486"/>
    </source>
</evidence>
<dbReference type="GO" id="GO:0046427">
    <property type="term" value="P:positive regulation of receptor signaling pathway via JAK-STAT"/>
    <property type="evidence" value="ECO:0007669"/>
    <property type="project" value="TreeGrafter"/>
</dbReference>
<dbReference type="InParanoid" id="A0A1S3FSW2"/>
<evidence type="ECO:0000256" key="9">
    <source>
        <dbReference type="ARBA" id="ARBA00023441"/>
    </source>
</evidence>
<evidence type="ECO:0000256" key="12">
    <source>
        <dbReference type="SAM" id="SignalP"/>
    </source>
</evidence>
<dbReference type="GO" id="GO:0005896">
    <property type="term" value="C:interleukin-6 receptor complex"/>
    <property type="evidence" value="ECO:0007669"/>
    <property type="project" value="TreeGrafter"/>
</dbReference>
<evidence type="ECO:0000313" key="13">
    <source>
        <dbReference type="Proteomes" id="UP000081671"/>
    </source>
</evidence>
<dbReference type="KEGG" id="dord:105991375"/>
<protein>
    <recommendedName>
        <fullName evidence="3">Interleukin-6</fullName>
    </recommendedName>
</protein>
<evidence type="ECO:0000256" key="2">
    <source>
        <dbReference type="ARBA" id="ARBA00007432"/>
    </source>
</evidence>
<keyword evidence="13" id="KW-1185">Reference proteome</keyword>
<comment type="subcellular location">
    <subcellularLocation>
        <location evidence="1">Secreted</location>
    </subcellularLocation>
</comment>
<keyword evidence="8 11" id="KW-1015">Disulfide bond</keyword>
<comment type="function">
    <text evidence="9">Cytokine with a wide variety of biological functions in immunity, tissue regeneration, and metabolism. Binds to IL6R, then the complex associates to the signaling subunit IL6ST/gp130 to trigger the intracellular IL6-signaling pathway. The interaction with the membrane-bound IL6R and IL6ST stimulates 'classic signaling', whereas the binding of IL6 and soluble IL6R to IL6ST stimulates 'trans-signaling'. Alternatively, 'cluster signaling' occurs when membrane-bound IL6:IL6R complexes on transmitter cells activate IL6ST receptors on neighboring receiver cells.</text>
</comment>
<reference evidence="14" key="1">
    <citation type="submission" date="2025-08" db="UniProtKB">
        <authorList>
            <consortium name="RefSeq"/>
        </authorList>
    </citation>
    <scope>IDENTIFICATION</scope>
    <source>
        <tissue evidence="14">Kidney</tissue>
    </source>
</reference>
<dbReference type="GO" id="GO:0006955">
    <property type="term" value="P:immune response"/>
    <property type="evidence" value="ECO:0007669"/>
    <property type="project" value="InterPro"/>
</dbReference>
<accession>A0A1S3FSW2</accession>
<proteinExistence type="inferred from homology"/>
<dbReference type="GO" id="GO:0005125">
    <property type="term" value="F:cytokine activity"/>
    <property type="evidence" value="ECO:0007669"/>
    <property type="project" value="UniProtKB-KW"/>
</dbReference>
<dbReference type="Pfam" id="PF00489">
    <property type="entry name" value="IL6"/>
    <property type="match status" value="1"/>
</dbReference>
<keyword evidence="4" id="KW-0011">Acute phase</keyword>
<keyword evidence="6" id="KW-0964">Secreted</keyword>
<evidence type="ECO:0000256" key="11">
    <source>
        <dbReference type="PIRSR" id="PIRSR001935-1"/>
    </source>
</evidence>
<keyword evidence="12" id="KW-0732">Signal</keyword>
<dbReference type="PRINTS" id="PR00434">
    <property type="entry name" value="INTERLEUKIN6"/>
</dbReference>
<keyword evidence="5" id="KW-0202">Cytokine</keyword>
<comment type="similarity">
    <text evidence="2">Belongs to the IL-6 superfamily.</text>
</comment>
<dbReference type="InterPro" id="IPR003574">
    <property type="entry name" value="IL-6-like"/>
</dbReference>
<dbReference type="GeneID" id="105991375"/>
<feature type="signal peptide" evidence="12">
    <location>
        <begin position="1"/>
        <end position="24"/>
    </location>
</feature>
<gene>
    <name evidence="14" type="primary">Il6</name>
</gene>
<feature type="disulfide bond" evidence="11">
    <location>
        <begin position="100"/>
        <end position="110"/>
    </location>
</feature>
<keyword evidence="7" id="KW-0339">Growth factor</keyword>
<dbReference type="PANTHER" id="PTHR48494">
    <property type="entry name" value="INTERLEUKIN-6"/>
    <property type="match status" value="1"/>
</dbReference>
<dbReference type="CTD" id="3569"/>
<evidence type="ECO:0000256" key="5">
    <source>
        <dbReference type="ARBA" id="ARBA00022514"/>
    </source>
</evidence>
<dbReference type="PROSITE" id="PS00254">
    <property type="entry name" value="INTERLEUKIN_6"/>
    <property type="match status" value="1"/>
</dbReference>
<feature type="chain" id="PRO_5010200736" description="Interleukin-6" evidence="12">
    <location>
        <begin position="25"/>
        <end position="213"/>
    </location>
</feature>
<sequence>MKFLSTSTFCPLAFVGLLLVTATAFPTSEVPREEVTSNATSDGPTYASTQNAEDQISYTLMKIKELKEEVCNNEEKCVRKDNALSEEKLNLPKMTVEDGCFESGHKRDTCLLKITSGLLEFQIYLKYIQNKFQSSEKNNKAKDVKSSTKSVIQLLMQEIKNQDEIVFPSPTANALLLKELESQNEWQKNMIIHLILSSLETFLQFSLRALRIL</sequence>
<dbReference type="Gene3D" id="1.20.1250.10">
    <property type="match status" value="1"/>
</dbReference>
<dbReference type="OrthoDB" id="8943569at2759"/>
<dbReference type="GO" id="GO:0005615">
    <property type="term" value="C:extracellular space"/>
    <property type="evidence" value="ECO:0007669"/>
    <property type="project" value="UniProtKB-KW"/>
</dbReference>
<dbReference type="InterPro" id="IPR030473">
    <property type="entry name" value="IL6/GCSF/MGF_CS"/>
</dbReference>
<dbReference type="GO" id="GO:0005138">
    <property type="term" value="F:interleukin-6 receptor binding"/>
    <property type="evidence" value="ECO:0007669"/>
    <property type="project" value="InterPro"/>
</dbReference>
<dbReference type="Proteomes" id="UP000081671">
    <property type="component" value="Unplaced"/>
</dbReference>
<dbReference type="InterPro" id="IPR030474">
    <property type="entry name" value="IL-6/GCSF/MGF"/>
</dbReference>
<comment type="subunit">
    <text evidence="10">Component of a hexamer of two molecules each of IL6, IL6R and IL6ST; first binds to IL6R to associate with the signaling subunit IL6ST. Interacts with IL6R (via the N-terminal ectodomain); this interaction may be affected by IL6R-binding with SORL1, hence decreasing IL6 cis signaling. Interacts with SORL1 (via the N-terminal ectodomain); this interaction leads to IL6 internalization and lysosomal degradation. May form a trimeric complex with the soluble SORL1 ectodomain and soluble IL6R receptor; this interaction might stabilize circulating IL6, hence promoting IL6 trans signaling.</text>
</comment>